<accession>A0A3M7PSM9</accession>
<comment type="caution">
    <text evidence="1">The sequence shown here is derived from an EMBL/GenBank/DDBJ whole genome shotgun (WGS) entry which is preliminary data.</text>
</comment>
<protein>
    <submittedName>
        <fullName evidence="1">Uncharacterized protein</fullName>
    </submittedName>
</protein>
<evidence type="ECO:0000313" key="2">
    <source>
        <dbReference type="Proteomes" id="UP000276133"/>
    </source>
</evidence>
<evidence type="ECO:0000313" key="1">
    <source>
        <dbReference type="EMBL" id="RNA01785.1"/>
    </source>
</evidence>
<organism evidence="1 2">
    <name type="scientific">Brachionus plicatilis</name>
    <name type="common">Marine rotifer</name>
    <name type="synonym">Brachionus muelleri</name>
    <dbReference type="NCBI Taxonomy" id="10195"/>
    <lineage>
        <taxon>Eukaryota</taxon>
        <taxon>Metazoa</taxon>
        <taxon>Spiralia</taxon>
        <taxon>Gnathifera</taxon>
        <taxon>Rotifera</taxon>
        <taxon>Eurotatoria</taxon>
        <taxon>Monogononta</taxon>
        <taxon>Pseudotrocha</taxon>
        <taxon>Ploima</taxon>
        <taxon>Brachionidae</taxon>
        <taxon>Brachionus</taxon>
    </lineage>
</organism>
<dbReference type="EMBL" id="REGN01009171">
    <property type="protein sequence ID" value="RNA01785.1"/>
    <property type="molecule type" value="Genomic_DNA"/>
</dbReference>
<gene>
    <name evidence="1" type="ORF">BpHYR1_005311</name>
</gene>
<dbReference type="Proteomes" id="UP000276133">
    <property type="component" value="Unassembled WGS sequence"/>
</dbReference>
<dbReference type="AlphaFoldDB" id="A0A3M7PSM9"/>
<proteinExistence type="predicted"/>
<name>A0A3M7PSM9_BRAPC</name>
<sequence length="178" mass="20287">MQNPDGTRYELAETESERDLGIQLTRNLKWSAQAKIAANRDDFALGSLKRASECWTCDTVKTLYCSLKLVHLDICAITDDPKVHRIDEERDERLVGAELQGSNVVWLIDSGLMINIIDEPNFKQLKHQPTLKACTLDTTHTSQPYRFRCSTVSKQPSNETVSQRKQVSWQCRERSGTC</sequence>
<keyword evidence="2" id="KW-1185">Reference proteome</keyword>
<reference evidence="1 2" key="1">
    <citation type="journal article" date="2018" name="Sci. Rep.">
        <title>Genomic signatures of local adaptation to the degree of environmental predictability in rotifers.</title>
        <authorList>
            <person name="Franch-Gras L."/>
            <person name="Hahn C."/>
            <person name="Garcia-Roger E.M."/>
            <person name="Carmona M.J."/>
            <person name="Serra M."/>
            <person name="Gomez A."/>
        </authorList>
    </citation>
    <scope>NUCLEOTIDE SEQUENCE [LARGE SCALE GENOMIC DNA]</scope>
    <source>
        <strain evidence="1">HYR1</strain>
    </source>
</reference>